<name>A0A2M8Q870_9CHLR</name>
<reference evidence="1 2" key="1">
    <citation type="submission" date="2017-11" db="EMBL/GenBank/DDBJ databases">
        <title>Evolution of Phototrophy in the Chloroflexi Phylum Driven by Horizontal Gene Transfer.</title>
        <authorList>
            <person name="Ward L.M."/>
            <person name="Hemp J."/>
            <person name="Shih P.M."/>
            <person name="Mcglynn S.E."/>
            <person name="Fischer W."/>
        </authorList>
    </citation>
    <scope>NUCLEOTIDE SEQUENCE [LARGE SCALE GENOMIC DNA]</scope>
    <source>
        <strain evidence="1">JP3_7</strain>
    </source>
</reference>
<accession>A0A2M8Q870</accession>
<evidence type="ECO:0000313" key="2">
    <source>
        <dbReference type="Proteomes" id="UP000230790"/>
    </source>
</evidence>
<comment type="caution">
    <text evidence="1">The sequence shown here is derived from an EMBL/GenBank/DDBJ whole genome shotgun (WGS) entry which is preliminary data.</text>
</comment>
<organism evidence="1 2">
    <name type="scientific">Candidatus Thermofonsia Clade 3 bacterium</name>
    <dbReference type="NCBI Taxonomy" id="2364212"/>
    <lineage>
        <taxon>Bacteria</taxon>
        <taxon>Bacillati</taxon>
        <taxon>Chloroflexota</taxon>
        <taxon>Candidatus Thermofontia</taxon>
        <taxon>Candidatus Thermofonsia Clade 3</taxon>
    </lineage>
</organism>
<dbReference type="EMBL" id="PGTN01000562">
    <property type="protein sequence ID" value="PJF45998.1"/>
    <property type="molecule type" value="Genomic_DNA"/>
</dbReference>
<dbReference type="AlphaFoldDB" id="A0A2M8Q870"/>
<dbReference type="Proteomes" id="UP000230790">
    <property type="component" value="Unassembled WGS sequence"/>
</dbReference>
<proteinExistence type="predicted"/>
<protein>
    <submittedName>
        <fullName evidence="1">Uncharacterized protein</fullName>
    </submittedName>
</protein>
<gene>
    <name evidence="1" type="ORF">CUN48_16045</name>
</gene>
<evidence type="ECO:0000313" key="1">
    <source>
        <dbReference type="EMBL" id="PJF45998.1"/>
    </source>
</evidence>
<sequence>MSEGGIIQNLQERRQIEAAIQALGDATTEAELIATAQDLVGRFPPEGLVGAVLRHLGEANSQLRGGLGHLCALLPPEMIAPRLREVVGNRQRTPLERVSAQLILERYLGETVSPALISDLAGNNDIAMQSLQEAIEEGRANRHILLEYVTQMQEHGVDVAFMVLDLLDRMAPADRVEL</sequence>
<feature type="non-terminal residue" evidence="1">
    <location>
        <position position="178"/>
    </location>
</feature>